<feature type="region of interest" description="Disordered" evidence="1">
    <location>
        <begin position="1"/>
        <end position="32"/>
    </location>
</feature>
<comment type="caution">
    <text evidence="2">The sequence shown here is derived from an EMBL/GenBank/DDBJ whole genome shotgun (WGS) entry which is preliminary data.</text>
</comment>
<dbReference type="EMBL" id="WKRD01000007">
    <property type="protein sequence ID" value="MSC57783.1"/>
    <property type="molecule type" value="Genomic_DNA"/>
</dbReference>
<reference evidence="2 3" key="1">
    <citation type="journal article" date="2019" name="Nat. Med.">
        <title>A library of human gut bacterial isolates paired with longitudinal multiomics data enables mechanistic microbiome research.</title>
        <authorList>
            <person name="Poyet M."/>
            <person name="Groussin M."/>
            <person name="Gibbons S.M."/>
            <person name="Avila-Pacheco J."/>
            <person name="Jiang X."/>
            <person name="Kearney S.M."/>
            <person name="Perrotta A.R."/>
            <person name="Berdy B."/>
            <person name="Zhao S."/>
            <person name="Lieberman T.D."/>
            <person name="Swanson P.K."/>
            <person name="Smith M."/>
            <person name="Roesemann S."/>
            <person name="Alexander J.E."/>
            <person name="Rich S.A."/>
            <person name="Livny J."/>
            <person name="Vlamakis H."/>
            <person name="Clish C."/>
            <person name="Bullock K."/>
            <person name="Deik A."/>
            <person name="Scott J."/>
            <person name="Pierce K.A."/>
            <person name="Xavier R.J."/>
            <person name="Alm E.J."/>
        </authorList>
    </citation>
    <scope>NUCLEOTIDE SEQUENCE [LARGE SCALE GENOMIC DNA]</scope>
    <source>
        <strain evidence="2 3">BIOML-A1</strain>
    </source>
</reference>
<protein>
    <submittedName>
        <fullName evidence="2">Uncharacterized protein</fullName>
    </submittedName>
</protein>
<dbReference type="Proteomes" id="UP000481964">
    <property type="component" value="Unassembled WGS sequence"/>
</dbReference>
<sequence length="51" mass="5528">MATAKEESRRNRLIIPTGDEPKTEKQPTSTTESIQLLTAEALATMQAAIKG</sequence>
<dbReference type="RefSeq" id="WP_154301017.1">
    <property type="nucleotide sequence ID" value="NZ_WKRD01000007.1"/>
</dbReference>
<dbReference type="AlphaFoldDB" id="A0A7C9H3E6"/>
<evidence type="ECO:0000313" key="3">
    <source>
        <dbReference type="Proteomes" id="UP000481964"/>
    </source>
</evidence>
<name>A0A7C9H3E6_9FIRM</name>
<feature type="compositionally biased region" description="Basic and acidic residues" evidence="1">
    <location>
        <begin position="1"/>
        <end position="10"/>
    </location>
</feature>
<gene>
    <name evidence="2" type="ORF">GKE48_10065</name>
</gene>
<organism evidence="2 3">
    <name type="scientific">Lachnospira eligens</name>
    <dbReference type="NCBI Taxonomy" id="39485"/>
    <lineage>
        <taxon>Bacteria</taxon>
        <taxon>Bacillati</taxon>
        <taxon>Bacillota</taxon>
        <taxon>Clostridia</taxon>
        <taxon>Lachnospirales</taxon>
        <taxon>Lachnospiraceae</taxon>
        <taxon>Lachnospira</taxon>
    </lineage>
</organism>
<evidence type="ECO:0000256" key="1">
    <source>
        <dbReference type="SAM" id="MobiDB-lite"/>
    </source>
</evidence>
<accession>A0A7C9H3E6</accession>
<proteinExistence type="predicted"/>
<evidence type="ECO:0000313" key="2">
    <source>
        <dbReference type="EMBL" id="MSC57783.1"/>
    </source>
</evidence>